<dbReference type="OrthoDB" id="713485at2"/>
<dbReference type="Gene3D" id="2.60.120.10">
    <property type="entry name" value="Jelly Rolls"/>
    <property type="match status" value="1"/>
</dbReference>
<dbReference type="Gene3D" id="2.20.70.150">
    <property type="match status" value="1"/>
</dbReference>
<dbReference type="InterPro" id="IPR047142">
    <property type="entry name" value="OryJ/VirC-like"/>
</dbReference>
<evidence type="ECO:0000259" key="1">
    <source>
        <dbReference type="Pfam" id="PF07883"/>
    </source>
</evidence>
<dbReference type="AlphaFoldDB" id="A0A1B9DGJ7"/>
<dbReference type="InterPro" id="IPR011051">
    <property type="entry name" value="RmlC_Cupin_sf"/>
</dbReference>
<dbReference type="CDD" id="cd02231">
    <property type="entry name" value="cupin_BLL6423-like"/>
    <property type="match status" value="1"/>
</dbReference>
<protein>
    <submittedName>
        <fullName evidence="2">Cupin</fullName>
    </submittedName>
</protein>
<dbReference type="Proteomes" id="UP000093226">
    <property type="component" value="Unassembled WGS sequence"/>
</dbReference>
<organism evidence="2 3">
    <name type="scientific">Flavobacterium glycines</name>
    <dbReference type="NCBI Taxonomy" id="551990"/>
    <lineage>
        <taxon>Bacteria</taxon>
        <taxon>Pseudomonadati</taxon>
        <taxon>Bacteroidota</taxon>
        <taxon>Flavobacteriia</taxon>
        <taxon>Flavobacteriales</taxon>
        <taxon>Flavobacteriaceae</taxon>
        <taxon>Flavobacterium</taxon>
    </lineage>
</organism>
<dbReference type="PANTHER" id="PTHR36156:SF2">
    <property type="entry name" value="CUPIN TYPE-2 DOMAIN-CONTAINING PROTEIN"/>
    <property type="match status" value="1"/>
</dbReference>
<dbReference type="PANTHER" id="PTHR36156">
    <property type="entry name" value="SLR2101 PROTEIN"/>
    <property type="match status" value="1"/>
</dbReference>
<proteinExistence type="predicted"/>
<gene>
    <name evidence="2" type="ORF">FBGL_14690</name>
</gene>
<name>A0A1B9DGJ7_9FLAO</name>
<dbReference type="EMBL" id="LVEO01000029">
    <property type="protein sequence ID" value="OCB68832.1"/>
    <property type="molecule type" value="Genomic_DNA"/>
</dbReference>
<dbReference type="InterPro" id="IPR014710">
    <property type="entry name" value="RmlC-like_jellyroll"/>
</dbReference>
<dbReference type="STRING" id="551990.SAMN05192550_1910"/>
<feature type="domain" description="Cupin type-2" evidence="1">
    <location>
        <begin position="76"/>
        <end position="144"/>
    </location>
</feature>
<accession>A0A1B9DGJ7</accession>
<dbReference type="InterPro" id="IPR013096">
    <property type="entry name" value="Cupin_2"/>
</dbReference>
<evidence type="ECO:0000313" key="2">
    <source>
        <dbReference type="EMBL" id="OCB68832.1"/>
    </source>
</evidence>
<comment type="caution">
    <text evidence="2">The sequence shown here is derived from an EMBL/GenBank/DDBJ whole genome shotgun (WGS) entry which is preliminary data.</text>
</comment>
<sequence length="164" mass="17900">MKMNLPIRRVVTGHNHEGTAVFTSDEVFEPQIIPTGDAAMATIWTTATVPADCNDETDGAKRDAGTTLKGGSVIRIVDMLPGASSPLHRTDSIDYGIVISGEIELELENEISKKMGAGAIIVQRGTLHKWRNPSETEVCRIVFVLIEAKAYEINGIPLPEYMQH</sequence>
<evidence type="ECO:0000313" key="3">
    <source>
        <dbReference type="Proteomes" id="UP000093226"/>
    </source>
</evidence>
<dbReference type="Pfam" id="PF07883">
    <property type="entry name" value="Cupin_2"/>
    <property type="match status" value="1"/>
</dbReference>
<dbReference type="SUPFAM" id="SSF51182">
    <property type="entry name" value="RmlC-like cupins"/>
    <property type="match status" value="1"/>
</dbReference>
<reference evidence="3" key="1">
    <citation type="submission" date="2016-03" db="EMBL/GenBank/DDBJ databases">
        <title>Draft genome sequence of Paenibacillus glacialis DSM 22343.</title>
        <authorList>
            <person name="Shin S.-K."/>
            <person name="Yi H."/>
        </authorList>
    </citation>
    <scope>NUCLEOTIDE SEQUENCE [LARGE SCALE GENOMIC DNA]</scope>
    <source>
        <strain evidence="3">NBRC 105008</strain>
    </source>
</reference>